<accession>A0A7M1RZX7</accession>
<proteinExistence type="predicted"/>
<keyword evidence="2" id="KW-1185">Reference proteome</keyword>
<dbReference type="Proteomes" id="UP000593772">
    <property type="component" value="Segment"/>
</dbReference>
<evidence type="ECO:0000313" key="1">
    <source>
        <dbReference type="EMBL" id="QOR59109.1"/>
    </source>
</evidence>
<dbReference type="EMBL" id="MT774386">
    <property type="protein sequence ID" value="QOR59109.1"/>
    <property type="molecule type" value="Genomic_DNA"/>
</dbReference>
<dbReference type="GeneID" id="65129602"/>
<organism evidence="1 2">
    <name type="scientific">uncultured phage cr110_1</name>
    <dbReference type="NCBI Taxonomy" id="2772070"/>
    <lineage>
        <taxon>Viruses</taxon>
        <taxon>Duplodnaviria</taxon>
        <taxon>Heunggongvirae</taxon>
        <taxon>Uroviricota</taxon>
        <taxon>Caudoviricetes</taxon>
        <taxon>Crassvirales</taxon>
        <taxon>Intestiviridae</taxon>
        <taxon>Crudevirinae</taxon>
        <taxon>Delmidovirus</taxon>
        <taxon>Delmidovirus intestinihominis</taxon>
    </lineage>
</organism>
<sequence length="101" mass="11145">MSKNYDEVGVVRQLNKVNGVKISGGKKITIVVGAALGNNTNGKIDFLCNYCGYTRVYSDVAEQKKTKEVEENNDVVAKHNRKIDLASNVTKIMNGKKAIRK</sequence>
<evidence type="ECO:0000313" key="2">
    <source>
        <dbReference type="Proteomes" id="UP000593772"/>
    </source>
</evidence>
<protein>
    <submittedName>
        <fullName evidence="1">Uncharacterized protein</fullName>
    </submittedName>
</protein>
<reference evidence="1 2" key="1">
    <citation type="submission" date="2020-07" db="EMBL/GenBank/DDBJ databases">
        <title>Taxonomic proposal: Crassvirales, a new order of highly abundant and diverse bacterial viruses.</title>
        <authorList>
            <person name="Shkoporov A.N."/>
            <person name="Stockdale S.R."/>
            <person name="Guerin E."/>
            <person name="Ross R.P."/>
            <person name="Hill C."/>
        </authorList>
    </citation>
    <scope>NUCLEOTIDE SEQUENCE [LARGE SCALE GENOMIC DNA]</scope>
</reference>
<dbReference type="KEGG" id="vg:65129602"/>
<name>A0A7M1RZX7_9CAUD</name>
<dbReference type="RefSeq" id="YP_010111267.1">
    <property type="nucleotide sequence ID" value="NC_055879.1"/>
</dbReference>